<comment type="subcellular location">
    <subcellularLocation>
        <location evidence="1">Membrane</location>
        <topology evidence="1">Single-pass membrane protein</topology>
    </subcellularLocation>
</comment>
<dbReference type="OrthoDB" id="6454803at2"/>
<organism evidence="3 4">
    <name type="scientific">Providencia rettgeri</name>
    <dbReference type="NCBI Taxonomy" id="587"/>
    <lineage>
        <taxon>Bacteria</taxon>
        <taxon>Pseudomonadati</taxon>
        <taxon>Pseudomonadota</taxon>
        <taxon>Gammaproteobacteria</taxon>
        <taxon>Enterobacterales</taxon>
        <taxon>Morganellaceae</taxon>
        <taxon>Providencia</taxon>
    </lineage>
</organism>
<dbReference type="EMBL" id="SHDO01000008">
    <property type="protein sequence ID" value="MBX6979869.1"/>
    <property type="molecule type" value="Genomic_DNA"/>
</dbReference>
<dbReference type="InterPro" id="IPR012902">
    <property type="entry name" value="N_methyl_site"/>
</dbReference>
<keyword evidence="2" id="KW-0812">Transmembrane</keyword>
<keyword evidence="2" id="KW-0472">Membrane</keyword>
<comment type="caution">
    <text evidence="3">The sequence shown here is derived from an EMBL/GenBank/DDBJ whole genome shotgun (WGS) entry which is preliminary data.</text>
</comment>
<gene>
    <name evidence="3" type="ORF">EX242_06300</name>
</gene>
<sequence length="166" mass="18966">MEEKAMKQKQSHTQHGFTLIEILSVLFICSLTTLSGMHQWKQHLEKQRLIDAARQLSEFIYSHMMEGVYLNRHQLLSIKIGKEGWGISVKDANTRQEIGKITADKYQGIELIRASRHSVDLYGKQGTSRAFSFELRNKDTDISIYISALGRIRACSKKNIVGLPKC</sequence>
<protein>
    <submittedName>
        <fullName evidence="3">Prepilin-type N-terminal cleavage/methylation domain-containing protein</fullName>
    </submittedName>
</protein>
<evidence type="ECO:0000256" key="2">
    <source>
        <dbReference type="SAM" id="Phobius"/>
    </source>
</evidence>
<evidence type="ECO:0000256" key="1">
    <source>
        <dbReference type="ARBA" id="ARBA00004167"/>
    </source>
</evidence>
<name>A0A2R3LVY7_PRORE</name>
<reference evidence="3" key="1">
    <citation type="submission" date="2019-02" db="EMBL/GenBank/DDBJ databases">
        <title>Genomic characterization of isolates from hospital effluents in KZN, South Africa.</title>
        <authorList>
            <person name="Ntshobeni N."/>
            <person name="Allam M."/>
            <person name="Ismail A."/>
            <person name="Amoako D."/>
            <person name="Essack S."/>
            <person name="Chenia H."/>
        </authorList>
    </citation>
    <scope>NUCLEOTIDE SEQUENCE</scope>
    <source>
        <strain evidence="3">AFE97_S1</strain>
    </source>
</reference>
<dbReference type="GO" id="GO:0016020">
    <property type="term" value="C:membrane"/>
    <property type="evidence" value="ECO:0007669"/>
    <property type="project" value="UniProtKB-SubCell"/>
</dbReference>
<dbReference type="AlphaFoldDB" id="A0A2R3LVY7"/>
<proteinExistence type="predicted"/>
<evidence type="ECO:0000313" key="4">
    <source>
        <dbReference type="Proteomes" id="UP000824410"/>
    </source>
</evidence>
<accession>A0A2R3LVY7</accession>
<feature type="transmembrane region" description="Helical" evidence="2">
    <location>
        <begin position="16"/>
        <end position="37"/>
    </location>
</feature>
<dbReference type="NCBIfam" id="TIGR02532">
    <property type="entry name" value="IV_pilin_GFxxxE"/>
    <property type="match status" value="1"/>
</dbReference>
<keyword evidence="2" id="KW-1133">Transmembrane helix</keyword>
<dbReference type="Pfam" id="PF07963">
    <property type="entry name" value="N_methyl"/>
    <property type="match status" value="1"/>
</dbReference>
<dbReference type="Proteomes" id="UP000824410">
    <property type="component" value="Unassembled WGS sequence"/>
</dbReference>
<evidence type="ECO:0000313" key="3">
    <source>
        <dbReference type="EMBL" id="MBX6979869.1"/>
    </source>
</evidence>